<dbReference type="NCBIfam" id="TIGR02352">
    <property type="entry name" value="thiamin_ThiO"/>
    <property type="match status" value="1"/>
</dbReference>
<accession>A0A1E5LFV9</accession>
<dbReference type="GO" id="GO:0043799">
    <property type="term" value="F:glycine oxidase activity"/>
    <property type="evidence" value="ECO:0007669"/>
    <property type="project" value="UniProtKB-EC"/>
</dbReference>
<gene>
    <name evidence="8" type="ORF">BFG57_14370</name>
</gene>
<dbReference type="Gene3D" id="3.50.50.60">
    <property type="entry name" value="FAD/NAD(P)-binding domain"/>
    <property type="match status" value="1"/>
</dbReference>
<dbReference type="AlphaFoldDB" id="A0A1E5LFV9"/>
<evidence type="ECO:0000313" key="9">
    <source>
        <dbReference type="Proteomes" id="UP000095209"/>
    </source>
</evidence>
<comment type="catalytic activity">
    <reaction evidence="4">
        <text>glycine + O2 + H2O = glyoxylate + H2O2 + NH4(+)</text>
        <dbReference type="Rhea" id="RHEA:11532"/>
        <dbReference type="ChEBI" id="CHEBI:15377"/>
        <dbReference type="ChEBI" id="CHEBI:15379"/>
        <dbReference type="ChEBI" id="CHEBI:16240"/>
        <dbReference type="ChEBI" id="CHEBI:28938"/>
        <dbReference type="ChEBI" id="CHEBI:36655"/>
        <dbReference type="ChEBI" id="CHEBI:57305"/>
        <dbReference type="EC" id="1.4.3.19"/>
    </reaction>
</comment>
<reference evidence="8 9" key="1">
    <citation type="submission" date="2016-08" db="EMBL/GenBank/DDBJ databases">
        <title>Genome of Bacillus solimangrovi GH2-4.</title>
        <authorList>
            <person name="Lim S."/>
            <person name="Kim B.-C."/>
        </authorList>
    </citation>
    <scope>NUCLEOTIDE SEQUENCE [LARGE SCALE GENOMIC DNA]</scope>
    <source>
        <strain evidence="8 9">GH2-4</strain>
    </source>
</reference>
<evidence type="ECO:0000256" key="1">
    <source>
        <dbReference type="ARBA" id="ARBA00004948"/>
    </source>
</evidence>
<dbReference type="EMBL" id="MJEH01000020">
    <property type="protein sequence ID" value="OEH92953.1"/>
    <property type="molecule type" value="Genomic_DNA"/>
</dbReference>
<protein>
    <recommendedName>
        <fullName evidence="5">glycine oxidase</fullName>
        <ecNumber evidence="5">1.4.3.19</ecNumber>
    </recommendedName>
</protein>
<dbReference type="PROSITE" id="PS51257">
    <property type="entry name" value="PROKAR_LIPOPROTEIN"/>
    <property type="match status" value="1"/>
</dbReference>
<comment type="pathway">
    <text evidence="1">Cofactor biosynthesis; thiamine diphosphate biosynthesis.</text>
</comment>
<keyword evidence="6" id="KW-1133">Transmembrane helix</keyword>
<evidence type="ECO:0000256" key="2">
    <source>
        <dbReference type="ARBA" id="ARBA00022977"/>
    </source>
</evidence>
<keyword evidence="6" id="KW-0472">Membrane</keyword>
<dbReference type="OrthoDB" id="9794226at2"/>
<comment type="caution">
    <text evidence="8">The sequence shown here is derived from an EMBL/GenBank/DDBJ whole genome shotgun (WGS) entry which is preliminary data.</text>
</comment>
<dbReference type="PANTHER" id="PTHR13847">
    <property type="entry name" value="SARCOSINE DEHYDROGENASE-RELATED"/>
    <property type="match status" value="1"/>
</dbReference>
<name>A0A1E5LFV9_9BACI</name>
<dbReference type="EC" id="1.4.3.19" evidence="5"/>
<evidence type="ECO:0000256" key="5">
    <source>
        <dbReference type="ARBA" id="ARBA00050018"/>
    </source>
</evidence>
<sequence>MLKKYEVIIVGGGVIGCSIAFYLSKAGKKVLLLEKDQIGLKSSSAAAGMLGVQAELKEFSPIYPLARRSALLFPDLHQELKELTGIDIGYRVNGAMKPALSDDEFAQFSKTAAWQQAQGETAQMLSTSDTLSLEPSLSESIKGAIYFPNEAQVSPYPLVRAFAMGAIRYGAKIEEAQEVLEVVRDGQEVTSVITSNGSYKADHVVVATGVWGNNPAISHSNNLELYPLKGEALSLKVSTPILHTTVFTESCYLTPKTADEIYIGATEKPYCYDTTPTVNGIHQLLNTAKCLLPALGEAKIDRMWAGLRPTTPDHMPYISKAPNIDNLWYAFGHHRNGILLSAITGEIITSFIDGEEYDLDLTAFTPKEIMHRR</sequence>
<evidence type="ECO:0000256" key="3">
    <source>
        <dbReference type="ARBA" id="ARBA00023002"/>
    </source>
</evidence>
<dbReference type="PANTHER" id="PTHR13847:SF289">
    <property type="entry name" value="GLYCINE OXIDASE"/>
    <property type="match status" value="1"/>
</dbReference>
<proteinExistence type="predicted"/>
<dbReference type="InterPro" id="IPR012727">
    <property type="entry name" value="Gly_oxidase_ThiO"/>
</dbReference>
<organism evidence="8 9">
    <name type="scientific">Bacillus solimangrovi</name>
    <dbReference type="NCBI Taxonomy" id="1305675"/>
    <lineage>
        <taxon>Bacteria</taxon>
        <taxon>Bacillati</taxon>
        <taxon>Bacillota</taxon>
        <taxon>Bacilli</taxon>
        <taxon>Bacillales</taxon>
        <taxon>Bacillaceae</taxon>
        <taxon>Bacillus</taxon>
    </lineage>
</organism>
<feature type="transmembrane region" description="Helical" evidence="6">
    <location>
        <begin position="7"/>
        <end position="24"/>
    </location>
</feature>
<dbReference type="GO" id="GO:0009229">
    <property type="term" value="P:thiamine diphosphate biosynthetic process"/>
    <property type="evidence" value="ECO:0007669"/>
    <property type="project" value="UniProtKB-UniPathway"/>
</dbReference>
<feature type="domain" description="FAD dependent oxidoreductase" evidence="7">
    <location>
        <begin position="7"/>
        <end position="349"/>
    </location>
</feature>
<dbReference type="GO" id="GO:0050660">
    <property type="term" value="F:flavin adenine dinucleotide binding"/>
    <property type="evidence" value="ECO:0007669"/>
    <property type="project" value="InterPro"/>
</dbReference>
<dbReference type="SUPFAM" id="SSF54373">
    <property type="entry name" value="FAD-linked reductases, C-terminal domain"/>
    <property type="match status" value="1"/>
</dbReference>
<keyword evidence="2" id="KW-0784">Thiamine biosynthesis</keyword>
<dbReference type="UniPathway" id="UPA00060"/>
<dbReference type="SUPFAM" id="SSF51905">
    <property type="entry name" value="FAD/NAD(P)-binding domain"/>
    <property type="match status" value="1"/>
</dbReference>
<keyword evidence="9" id="KW-1185">Reference proteome</keyword>
<dbReference type="STRING" id="1305675.BFG57_14370"/>
<dbReference type="Proteomes" id="UP000095209">
    <property type="component" value="Unassembled WGS sequence"/>
</dbReference>
<dbReference type="Pfam" id="PF01266">
    <property type="entry name" value="DAO"/>
    <property type="match status" value="1"/>
</dbReference>
<dbReference type="RefSeq" id="WP_069717035.1">
    <property type="nucleotide sequence ID" value="NZ_MJEH01000020.1"/>
</dbReference>
<evidence type="ECO:0000259" key="7">
    <source>
        <dbReference type="Pfam" id="PF01266"/>
    </source>
</evidence>
<dbReference type="GO" id="GO:0005737">
    <property type="term" value="C:cytoplasm"/>
    <property type="evidence" value="ECO:0007669"/>
    <property type="project" value="TreeGrafter"/>
</dbReference>
<evidence type="ECO:0000313" key="8">
    <source>
        <dbReference type="EMBL" id="OEH92953.1"/>
    </source>
</evidence>
<dbReference type="InterPro" id="IPR036188">
    <property type="entry name" value="FAD/NAD-bd_sf"/>
</dbReference>
<evidence type="ECO:0000256" key="4">
    <source>
        <dbReference type="ARBA" id="ARBA00049872"/>
    </source>
</evidence>
<keyword evidence="6" id="KW-0812">Transmembrane</keyword>
<dbReference type="GO" id="GO:0009228">
    <property type="term" value="P:thiamine biosynthetic process"/>
    <property type="evidence" value="ECO:0007669"/>
    <property type="project" value="UniProtKB-KW"/>
</dbReference>
<keyword evidence="3" id="KW-0560">Oxidoreductase</keyword>
<evidence type="ECO:0000256" key="6">
    <source>
        <dbReference type="SAM" id="Phobius"/>
    </source>
</evidence>
<dbReference type="InterPro" id="IPR006076">
    <property type="entry name" value="FAD-dep_OxRdtase"/>
</dbReference>
<dbReference type="Gene3D" id="3.30.9.10">
    <property type="entry name" value="D-Amino Acid Oxidase, subunit A, domain 2"/>
    <property type="match status" value="1"/>
</dbReference>